<feature type="compositionally biased region" description="Low complexity" evidence="2">
    <location>
        <begin position="36"/>
        <end position="45"/>
    </location>
</feature>
<dbReference type="Proteomes" id="UP000320762">
    <property type="component" value="Unassembled WGS sequence"/>
</dbReference>
<evidence type="ECO:0000313" key="3">
    <source>
        <dbReference type="EMBL" id="TRM56371.1"/>
    </source>
</evidence>
<proteinExistence type="predicted"/>
<dbReference type="AlphaFoldDB" id="A0A550BV19"/>
<reference evidence="3 4" key="1">
    <citation type="journal article" date="2019" name="New Phytol.">
        <title>Comparative genomics reveals unique wood-decay strategies and fruiting body development in the Schizophyllaceae.</title>
        <authorList>
            <person name="Almasi E."/>
            <person name="Sahu N."/>
            <person name="Krizsan K."/>
            <person name="Balint B."/>
            <person name="Kovacs G.M."/>
            <person name="Kiss B."/>
            <person name="Cseklye J."/>
            <person name="Drula E."/>
            <person name="Henrissat B."/>
            <person name="Nagy I."/>
            <person name="Chovatia M."/>
            <person name="Adam C."/>
            <person name="LaButti K."/>
            <person name="Lipzen A."/>
            <person name="Riley R."/>
            <person name="Grigoriev I.V."/>
            <person name="Nagy L.G."/>
        </authorList>
    </citation>
    <scope>NUCLEOTIDE SEQUENCE [LARGE SCALE GENOMIC DNA]</scope>
    <source>
        <strain evidence="3 4">NL-1724</strain>
    </source>
</reference>
<name>A0A550BV19_9AGAR</name>
<evidence type="ECO:0000313" key="4">
    <source>
        <dbReference type="Proteomes" id="UP000320762"/>
    </source>
</evidence>
<sequence length="419" mass="45808">MEGVARLPVRDATLPARNASPTTALPHPQRVVPTDPSLLPQDTLPSSPPPSSPPARYSSPFSNDLDENDQGTFGMSSDPLRSPSPLPQDADLAVAPDAPECEGALVDWSAGPLLSTYPFPRHEGSTLGWVPIEIEHTNDTAVQAGAAAASDRRSLRVRSKDCNGKLTAKHAGNACWHCVKVPNSSEFRRLLRGATKAKKHTPYEYLSHSQLLALVRKLARELRKLRLKARNAESRLETAQRHLKDYERIVMLLSTNDVPGLRRLLAVSLRNRKSARAITEQLLLAIDGLYTVRSGATSRDYDKAFLAKALGGPRLLYALMKAEGYVSQHTLARRRRLPQLQVSVGVPSRSHISDNITALFHPDVRPPPSRPIGVVLLIDGIALEETCRLDLERGLVVGLCREHTGDLDITVDSGQNPGQ</sequence>
<dbReference type="OrthoDB" id="3063776at2759"/>
<evidence type="ECO:0000256" key="2">
    <source>
        <dbReference type="SAM" id="MobiDB-lite"/>
    </source>
</evidence>
<feature type="coiled-coil region" evidence="1">
    <location>
        <begin position="208"/>
        <end position="249"/>
    </location>
</feature>
<gene>
    <name evidence="3" type="ORF">BD626DRAFT_575769</name>
</gene>
<dbReference type="STRING" id="97359.A0A550BV19"/>
<evidence type="ECO:0000256" key="1">
    <source>
        <dbReference type="SAM" id="Coils"/>
    </source>
</evidence>
<comment type="caution">
    <text evidence="3">The sequence shown here is derived from an EMBL/GenBank/DDBJ whole genome shotgun (WGS) entry which is preliminary data.</text>
</comment>
<feature type="region of interest" description="Disordered" evidence="2">
    <location>
        <begin position="1"/>
        <end position="92"/>
    </location>
</feature>
<keyword evidence="4" id="KW-1185">Reference proteome</keyword>
<accession>A0A550BV19</accession>
<organism evidence="3 4">
    <name type="scientific">Schizophyllum amplum</name>
    <dbReference type="NCBI Taxonomy" id="97359"/>
    <lineage>
        <taxon>Eukaryota</taxon>
        <taxon>Fungi</taxon>
        <taxon>Dikarya</taxon>
        <taxon>Basidiomycota</taxon>
        <taxon>Agaricomycotina</taxon>
        <taxon>Agaricomycetes</taxon>
        <taxon>Agaricomycetidae</taxon>
        <taxon>Agaricales</taxon>
        <taxon>Schizophyllaceae</taxon>
        <taxon>Schizophyllum</taxon>
    </lineage>
</organism>
<dbReference type="EMBL" id="VDMD01000071">
    <property type="protein sequence ID" value="TRM56371.1"/>
    <property type="molecule type" value="Genomic_DNA"/>
</dbReference>
<keyword evidence="1" id="KW-0175">Coiled coil</keyword>
<protein>
    <submittedName>
        <fullName evidence="3">Uncharacterized protein</fullName>
    </submittedName>
</protein>